<dbReference type="InterPro" id="IPR035979">
    <property type="entry name" value="RBD_domain_sf"/>
</dbReference>
<organism evidence="4 5">
    <name type="scientific">Castanea mollissima</name>
    <name type="common">Chinese chestnut</name>
    <dbReference type="NCBI Taxonomy" id="60419"/>
    <lineage>
        <taxon>Eukaryota</taxon>
        <taxon>Viridiplantae</taxon>
        <taxon>Streptophyta</taxon>
        <taxon>Embryophyta</taxon>
        <taxon>Tracheophyta</taxon>
        <taxon>Spermatophyta</taxon>
        <taxon>Magnoliopsida</taxon>
        <taxon>eudicotyledons</taxon>
        <taxon>Gunneridae</taxon>
        <taxon>Pentapetalae</taxon>
        <taxon>rosids</taxon>
        <taxon>fabids</taxon>
        <taxon>Fagales</taxon>
        <taxon>Fagaceae</taxon>
        <taxon>Castanea</taxon>
    </lineage>
</organism>
<feature type="region of interest" description="Disordered" evidence="2">
    <location>
        <begin position="45"/>
        <end position="72"/>
    </location>
</feature>
<feature type="compositionally biased region" description="Acidic residues" evidence="2">
    <location>
        <begin position="62"/>
        <end position="72"/>
    </location>
</feature>
<dbReference type="InterPro" id="IPR006509">
    <property type="entry name" value="RBM39_SF"/>
</dbReference>
<feature type="domain" description="RRM" evidence="3">
    <location>
        <begin position="1"/>
        <end position="48"/>
    </location>
</feature>
<sequence>MPLDLETGHCKGFGFVQFAKLEDAKAAQSLNGKVEIAGRTIKVSSVTEHVGTQDTGAKSADFDDDDGGGLVS</sequence>
<evidence type="ECO:0000256" key="1">
    <source>
        <dbReference type="PROSITE-ProRule" id="PRU00176"/>
    </source>
</evidence>
<comment type="caution">
    <text evidence="4">The sequence shown here is derived from an EMBL/GenBank/DDBJ whole genome shotgun (WGS) entry which is preliminary data.</text>
</comment>
<dbReference type="Proteomes" id="UP000737018">
    <property type="component" value="Unassembled WGS sequence"/>
</dbReference>
<dbReference type="OrthoDB" id="1719355at2759"/>
<dbReference type="InterPro" id="IPR000504">
    <property type="entry name" value="RRM_dom"/>
</dbReference>
<dbReference type="Gene3D" id="3.30.70.330">
    <property type="match status" value="1"/>
</dbReference>
<dbReference type="EMBL" id="JRKL02001987">
    <property type="protein sequence ID" value="KAF3961013.1"/>
    <property type="molecule type" value="Genomic_DNA"/>
</dbReference>
<accession>A0A8J4RCY2</accession>
<proteinExistence type="predicted"/>
<protein>
    <recommendedName>
        <fullName evidence="3">RRM domain-containing protein</fullName>
    </recommendedName>
</protein>
<evidence type="ECO:0000313" key="5">
    <source>
        <dbReference type="Proteomes" id="UP000737018"/>
    </source>
</evidence>
<dbReference type="PANTHER" id="PTHR48036">
    <property type="entry name" value="SPLICING FACTOR (PAD-1), PUTATIVE (AFU_ORTHOLOGUE AFUA_1G15810)-RELATED"/>
    <property type="match status" value="1"/>
</dbReference>
<dbReference type="PROSITE" id="PS50102">
    <property type="entry name" value="RRM"/>
    <property type="match status" value="1"/>
</dbReference>
<dbReference type="GO" id="GO:0005634">
    <property type="term" value="C:nucleus"/>
    <property type="evidence" value="ECO:0007669"/>
    <property type="project" value="InterPro"/>
</dbReference>
<dbReference type="GO" id="GO:0006397">
    <property type="term" value="P:mRNA processing"/>
    <property type="evidence" value="ECO:0007669"/>
    <property type="project" value="InterPro"/>
</dbReference>
<dbReference type="Pfam" id="PF00076">
    <property type="entry name" value="RRM_1"/>
    <property type="match status" value="1"/>
</dbReference>
<evidence type="ECO:0000256" key="2">
    <source>
        <dbReference type="SAM" id="MobiDB-lite"/>
    </source>
</evidence>
<dbReference type="SUPFAM" id="SSF54928">
    <property type="entry name" value="RNA-binding domain, RBD"/>
    <property type="match status" value="1"/>
</dbReference>
<name>A0A8J4RCY2_9ROSI</name>
<dbReference type="AlphaFoldDB" id="A0A8J4RCY2"/>
<reference evidence="4" key="1">
    <citation type="submission" date="2020-03" db="EMBL/GenBank/DDBJ databases">
        <title>Castanea mollissima Vanexum genome sequencing.</title>
        <authorList>
            <person name="Staton M."/>
        </authorList>
    </citation>
    <scope>NUCLEOTIDE SEQUENCE</scope>
    <source>
        <tissue evidence="4">Leaf</tissue>
    </source>
</reference>
<dbReference type="InterPro" id="IPR012677">
    <property type="entry name" value="Nucleotide-bd_a/b_plait_sf"/>
</dbReference>
<feature type="compositionally biased region" description="Polar residues" evidence="2">
    <location>
        <begin position="45"/>
        <end position="56"/>
    </location>
</feature>
<dbReference type="GO" id="GO:0003723">
    <property type="term" value="F:RNA binding"/>
    <property type="evidence" value="ECO:0007669"/>
    <property type="project" value="UniProtKB-UniRule"/>
</dbReference>
<gene>
    <name evidence="4" type="ORF">CMV_014320</name>
</gene>
<keyword evidence="1" id="KW-0694">RNA-binding</keyword>
<evidence type="ECO:0000313" key="4">
    <source>
        <dbReference type="EMBL" id="KAF3961013.1"/>
    </source>
</evidence>
<keyword evidence="5" id="KW-1185">Reference proteome</keyword>
<evidence type="ECO:0000259" key="3">
    <source>
        <dbReference type="PROSITE" id="PS50102"/>
    </source>
</evidence>